<organism evidence="2 3">
    <name type="scientific">Aspergillus taichungensis</name>
    <dbReference type="NCBI Taxonomy" id="482145"/>
    <lineage>
        <taxon>Eukaryota</taxon>
        <taxon>Fungi</taxon>
        <taxon>Dikarya</taxon>
        <taxon>Ascomycota</taxon>
        <taxon>Pezizomycotina</taxon>
        <taxon>Eurotiomycetes</taxon>
        <taxon>Eurotiomycetidae</taxon>
        <taxon>Eurotiales</taxon>
        <taxon>Aspergillaceae</taxon>
        <taxon>Aspergillus</taxon>
        <taxon>Aspergillus subgen. Circumdati</taxon>
    </lineage>
</organism>
<evidence type="ECO:0000313" key="2">
    <source>
        <dbReference type="EMBL" id="PLN82566.1"/>
    </source>
</evidence>
<protein>
    <submittedName>
        <fullName evidence="2">Uncharacterized protein</fullName>
    </submittedName>
</protein>
<keyword evidence="1" id="KW-0812">Transmembrane</keyword>
<evidence type="ECO:0000256" key="1">
    <source>
        <dbReference type="SAM" id="Phobius"/>
    </source>
</evidence>
<dbReference type="EMBL" id="KZ559526">
    <property type="protein sequence ID" value="PLN82566.1"/>
    <property type="molecule type" value="Genomic_DNA"/>
</dbReference>
<feature type="transmembrane region" description="Helical" evidence="1">
    <location>
        <begin position="12"/>
        <end position="33"/>
    </location>
</feature>
<keyword evidence="1" id="KW-1133">Transmembrane helix</keyword>
<keyword evidence="3" id="KW-1185">Reference proteome</keyword>
<dbReference type="Proteomes" id="UP000235023">
    <property type="component" value="Unassembled WGS sequence"/>
</dbReference>
<evidence type="ECO:0000313" key="3">
    <source>
        <dbReference type="Proteomes" id="UP000235023"/>
    </source>
</evidence>
<keyword evidence="1" id="KW-0472">Membrane</keyword>
<proteinExistence type="predicted"/>
<name>A0A2J5HYY6_9EURO</name>
<gene>
    <name evidence="2" type="ORF">BDW42DRAFT_166615</name>
</gene>
<dbReference type="AlphaFoldDB" id="A0A2J5HYY6"/>
<reference evidence="3" key="1">
    <citation type="submission" date="2017-12" db="EMBL/GenBank/DDBJ databases">
        <authorList>
            <consortium name="DOE Joint Genome Institute"/>
            <person name="Mondo S.J."/>
            <person name="Kjaerbolling I."/>
            <person name="Vesth T.C."/>
            <person name="Frisvad J.C."/>
            <person name="Nybo J.L."/>
            <person name="Theobald S."/>
            <person name="Kuo A."/>
            <person name="Bowyer P."/>
            <person name="Matsuda Y."/>
            <person name="Lyhne E.K."/>
            <person name="Kogle M.E."/>
            <person name="Clum A."/>
            <person name="Lipzen A."/>
            <person name="Salamov A."/>
            <person name="Ngan C.Y."/>
            <person name="Daum C."/>
            <person name="Chiniquy J."/>
            <person name="Barry K."/>
            <person name="LaButti K."/>
            <person name="Haridas S."/>
            <person name="Simmons B.A."/>
            <person name="Magnuson J.K."/>
            <person name="Mortensen U.H."/>
            <person name="Larsen T.O."/>
            <person name="Grigoriev I.V."/>
            <person name="Baker S.E."/>
            <person name="Andersen M.R."/>
            <person name="Nordberg H.P."/>
            <person name="Cantor M.N."/>
            <person name="Hua S.X."/>
        </authorList>
    </citation>
    <scope>NUCLEOTIDE SEQUENCE [LARGE SCALE GENOMIC DNA]</scope>
    <source>
        <strain evidence="3">IBT 19404</strain>
    </source>
</reference>
<accession>A0A2J5HYY6</accession>
<sequence>MELGLNWGVSCLSIGIVFGVNLCPVILFLALTLRTAEGVSVSGGVSASRGNK</sequence>